<accession>A0AAN4ZLZ5</accession>
<organism evidence="3 4">
    <name type="scientific">Pristionchus mayeri</name>
    <dbReference type="NCBI Taxonomy" id="1317129"/>
    <lineage>
        <taxon>Eukaryota</taxon>
        <taxon>Metazoa</taxon>
        <taxon>Ecdysozoa</taxon>
        <taxon>Nematoda</taxon>
        <taxon>Chromadorea</taxon>
        <taxon>Rhabditida</taxon>
        <taxon>Rhabditina</taxon>
        <taxon>Diplogasteromorpha</taxon>
        <taxon>Diplogasteroidea</taxon>
        <taxon>Neodiplogasteridae</taxon>
        <taxon>Pristionchus</taxon>
    </lineage>
</organism>
<feature type="compositionally biased region" description="Low complexity" evidence="1">
    <location>
        <begin position="58"/>
        <end position="71"/>
    </location>
</feature>
<evidence type="ECO:0000256" key="1">
    <source>
        <dbReference type="SAM" id="MobiDB-lite"/>
    </source>
</evidence>
<dbReference type="Proteomes" id="UP001328107">
    <property type="component" value="Unassembled WGS sequence"/>
</dbReference>
<sequence>MVVSIVGSIALFFIFALLYNLLVTPDWAVKDTPSLIAERAVTDVRSGWLFFSLRLSPFSRDSSSQSRAIPSPFSPHNG</sequence>
<gene>
    <name evidence="3" type="ORF">PMAYCL1PPCAC_12504</name>
</gene>
<keyword evidence="2" id="KW-0472">Membrane</keyword>
<evidence type="ECO:0000313" key="3">
    <source>
        <dbReference type="EMBL" id="GMR42309.1"/>
    </source>
</evidence>
<proteinExistence type="predicted"/>
<name>A0AAN4ZLZ5_9BILA</name>
<dbReference type="EMBL" id="BTRK01000003">
    <property type="protein sequence ID" value="GMR42309.1"/>
    <property type="molecule type" value="Genomic_DNA"/>
</dbReference>
<protein>
    <submittedName>
        <fullName evidence="3">Uncharacterized protein</fullName>
    </submittedName>
</protein>
<feature type="transmembrane region" description="Helical" evidence="2">
    <location>
        <begin position="6"/>
        <end position="23"/>
    </location>
</feature>
<keyword evidence="2" id="KW-1133">Transmembrane helix</keyword>
<feature type="region of interest" description="Disordered" evidence="1">
    <location>
        <begin position="58"/>
        <end position="78"/>
    </location>
</feature>
<comment type="caution">
    <text evidence="3">The sequence shown here is derived from an EMBL/GenBank/DDBJ whole genome shotgun (WGS) entry which is preliminary data.</text>
</comment>
<evidence type="ECO:0000313" key="4">
    <source>
        <dbReference type="Proteomes" id="UP001328107"/>
    </source>
</evidence>
<reference evidence="4" key="1">
    <citation type="submission" date="2022-10" db="EMBL/GenBank/DDBJ databases">
        <title>Genome assembly of Pristionchus species.</title>
        <authorList>
            <person name="Yoshida K."/>
            <person name="Sommer R.J."/>
        </authorList>
    </citation>
    <scope>NUCLEOTIDE SEQUENCE [LARGE SCALE GENOMIC DNA]</scope>
    <source>
        <strain evidence="4">RS5460</strain>
    </source>
</reference>
<dbReference type="AlphaFoldDB" id="A0AAN4ZLZ5"/>
<keyword evidence="2" id="KW-0812">Transmembrane</keyword>
<evidence type="ECO:0000256" key="2">
    <source>
        <dbReference type="SAM" id="Phobius"/>
    </source>
</evidence>
<keyword evidence="4" id="KW-1185">Reference proteome</keyword>